<sequence length="97" mass="10420">MEDAEGKPRVIIREYSPSTDRAGTEAVDRECEVGQPGGMSLHADLLGDPVARIRHSPAYLMLVSACCPICSSVHRRCIRPPAAAQLHVARAGRRAAS</sequence>
<gene>
    <name evidence="1" type="ORF">TRITD_4Bv1G153070</name>
</gene>
<dbReference type="EMBL" id="LT934118">
    <property type="protein sequence ID" value="VAI08588.1"/>
    <property type="molecule type" value="Genomic_DNA"/>
</dbReference>
<dbReference type="Gramene" id="TRITD4Bv1G153070.1">
    <property type="protein sequence ID" value="TRITD4Bv1G153070.1"/>
    <property type="gene ID" value="TRITD4Bv1G153070"/>
</dbReference>
<dbReference type="AlphaFoldDB" id="A0A9R0WFP4"/>
<dbReference type="InterPro" id="IPR052810">
    <property type="entry name" value="Plant_NAT"/>
</dbReference>
<proteinExistence type="predicted"/>
<dbReference type="PANTHER" id="PTHR47370:SF10">
    <property type="entry name" value="N-ACETYLTRANSFERASE HLS1-RELATED"/>
    <property type="match status" value="1"/>
</dbReference>
<keyword evidence="2" id="KW-1185">Reference proteome</keyword>
<protein>
    <submittedName>
        <fullName evidence="1">Uncharacterized protein</fullName>
    </submittedName>
</protein>
<dbReference type="Proteomes" id="UP000324705">
    <property type="component" value="Chromosome 4B"/>
</dbReference>
<dbReference type="PANTHER" id="PTHR47370">
    <property type="entry name" value="ACYL-COA N-ACYLTRANSFERASES (NAT) SUPERFAMILY PROTEIN"/>
    <property type="match status" value="1"/>
</dbReference>
<evidence type="ECO:0000313" key="1">
    <source>
        <dbReference type="EMBL" id="VAI08588.1"/>
    </source>
</evidence>
<accession>A0A9R0WFP4</accession>
<organism evidence="1 2">
    <name type="scientific">Triticum turgidum subsp. durum</name>
    <name type="common">Durum wheat</name>
    <name type="synonym">Triticum durum</name>
    <dbReference type="NCBI Taxonomy" id="4567"/>
    <lineage>
        <taxon>Eukaryota</taxon>
        <taxon>Viridiplantae</taxon>
        <taxon>Streptophyta</taxon>
        <taxon>Embryophyta</taxon>
        <taxon>Tracheophyta</taxon>
        <taxon>Spermatophyta</taxon>
        <taxon>Magnoliopsida</taxon>
        <taxon>Liliopsida</taxon>
        <taxon>Poales</taxon>
        <taxon>Poaceae</taxon>
        <taxon>BOP clade</taxon>
        <taxon>Pooideae</taxon>
        <taxon>Triticodae</taxon>
        <taxon>Triticeae</taxon>
        <taxon>Triticinae</taxon>
        <taxon>Triticum</taxon>
    </lineage>
</organism>
<name>A0A9R0WFP4_TRITD</name>
<reference evidence="1 2" key="1">
    <citation type="submission" date="2017-09" db="EMBL/GenBank/DDBJ databases">
        <authorList>
            <consortium name="International Durum Wheat Genome Sequencing Consortium (IDWGSC)"/>
            <person name="Milanesi L."/>
        </authorList>
    </citation>
    <scope>NUCLEOTIDE SEQUENCE [LARGE SCALE GENOMIC DNA]</scope>
    <source>
        <strain evidence="2">cv. Svevo</strain>
    </source>
</reference>
<evidence type="ECO:0000313" key="2">
    <source>
        <dbReference type="Proteomes" id="UP000324705"/>
    </source>
</evidence>